<feature type="transmembrane region" description="Helical" evidence="1">
    <location>
        <begin position="42"/>
        <end position="59"/>
    </location>
</feature>
<sequence>MHAMLSMLSVLSTPSTHPARLVDLPGVTVLGWTPTDDQLTAGAAVLFGAFLALALLTAARRASSLLIVFLVTSAVGVALWSATRFGLLAGILSQFTR</sequence>
<dbReference type="EMBL" id="CAFBNE010000003">
    <property type="protein sequence ID" value="CAB4929349.1"/>
    <property type="molecule type" value="Genomic_DNA"/>
</dbReference>
<protein>
    <submittedName>
        <fullName evidence="2">Unannotated protein</fullName>
    </submittedName>
</protein>
<reference evidence="2" key="1">
    <citation type="submission" date="2020-05" db="EMBL/GenBank/DDBJ databases">
        <authorList>
            <person name="Chiriac C."/>
            <person name="Salcher M."/>
            <person name="Ghai R."/>
            <person name="Kavagutti S V."/>
        </authorList>
    </citation>
    <scope>NUCLEOTIDE SEQUENCE</scope>
</reference>
<keyword evidence="1" id="KW-0472">Membrane</keyword>
<gene>
    <name evidence="2" type="ORF">UFOPK3772_00151</name>
</gene>
<accession>A0A6J7IEI2</accession>
<organism evidence="2">
    <name type="scientific">freshwater metagenome</name>
    <dbReference type="NCBI Taxonomy" id="449393"/>
    <lineage>
        <taxon>unclassified sequences</taxon>
        <taxon>metagenomes</taxon>
        <taxon>ecological metagenomes</taxon>
    </lineage>
</organism>
<keyword evidence="1" id="KW-1133">Transmembrane helix</keyword>
<proteinExistence type="predicted"/>
<evidence type="ECO:0000313" key="2">
    <source>
        <dbReference type="EMBL" id="CAB4929349.1"/>
    </source>
</evidence>
<feature type="transmembrane region" description="Helical" evidence="1">
    <location>
        <begin position="66"/>
        <end position="92"/>
    </location>
</feature>
<evidence type="ECO:0000256" key="1">
    <source>
        <dbReference type="SAM" id="Phobius"/>
    </source>
</evidence>
<name>A0A6J7IEI2_9ZZZZ</name>
<dbReference type="AlphaFoldDB" id="A0A6J7IEI2"/>
<keyword evidence="1" id="KW-0812">Transmembrane</keyword>